<evidence type="ECO:0008006" key="3">
    <source>
        <dbReference type="Google" id="ProtNLM"/>
    </source>
</evidence>
<name>A0A1G5PYI0_9GAMM</name>
<dbReference type="STRING" id="415747.SAMN03097708_00990"/>
<dbReference type="EMBL" id="FMWD01000003">
    <property type="protein sequence ID" value="SCZ54563.1"/>
    <property type="molecule type" value="Genomic_DNA"/>
</dbReference>
<protein>
    <recommendedName>
        <fullName evidence="3">DUF309 domain-containing protein</fullName>
    </recommendedName>
</protein>
<dbReference type="AlphaFoldDB" id="A0A1G5PYI0"/>
<evidence type="ECO:0000313" key="1">
    <source>
        <dbReference type="EMBL" id="SCZ54563.1"/>
    </source>
</evidence>
<dbReference type="SUPFAM" id="SSF140663">
    <property type="entry name" value="TTHA0068-like"/>
    <property type="match status" value="1"/>
</dbReference>
<evidence type="ECO:0000313" key="2">
    <source>
        <dbReference type="Proteomes" id="UP000199648"/>
    </source>
</evidence>
<sequence length="132" mass="14471">MSLLLWDELAALWQSGDFRGVHDWVNERWSRTVQESPDGDADPFARFLQGLAFAALAFHFAEEQNGESAAIFVEDGLEVLSRLPPSYAGIEITPIVDALAELRERLPVTGLGLPIPPVVAGVRALRFSHGSM</sequence>
<dbReference type="Proteomes" id="UP000199648">
    <property type="component" value="Unassembled WGS sequence"/>
</dbReference>
<proteinExistence type="predicted"/>
<dbReference type="InterPro" id="IPR023203">
    <property type="entry name" value="TTHA0068_sf"/>
</dbReference>
<dbReference type="Gene3D" id="1.10.3450.10">
    <property type="entry name" value="TTHA0068-like"/>
    <property type="match status" value="1"/>
</dbReference>
<dbReference type="RefSeq" id="WP_092993355.1">
    <property type="nucleotide sequence ID" value="NZ_FMWD01000003.1"/>
</dbReference>
<dbReference type="OrthoDB" id="7061997at2"/>
<reference evidence="1 2" key="1">
    <citation type="submission" date="2016-10" db="EMBL/GenBank/DDBJ databases">
        <authorList>
            <person name="de Groot N.N."/>
        </authorList>
    </citation>
    <scope>NUCLEOTIDE SEQUENCE [LARGE SCALE GENOMIC DNA]</scope>
    <source>
        <strain evidence="1 2">HLD2</strain>
    </source>
</reference>
<keyword evidence="2" id="KW-1185">Reference proteome</keyword>
<accession>A0A1G5PYI0</accession>
<gene>
    <name evidence="1" type="ORF">SAMN03097708_00990</name>
</gene>
<organism evidence="1 2">
    <name type="scientific">Thiohalomonas denitrificans</name>
    <dbReference type="NCBI Taxonomy" id="415747"/>
    <lineage>
        <taxon>Bacteria</taxon>
        <taxon>Pseudomonadati</taxon>
        <taxon>Pseudomonadota</taxon>
        <taxon>Gammaproteobacteria</taxon>
        <taxon>Thiohalomonadales</taxon>
        <taxon>Thiohalomonadaceae</taxon>
        <taxon>Thiohalomonas</taxon>
    </lineage>
</organism>